<feature type="transmembrane region" description="Helical" evidence="5">
    <location>
        <begin position="48"/>
        <end position="67"/>
    </location>
</feature>
<dbReference type="GO" id="GO:0016020">
    <property type="term" value="C:membrane"/>
    <property type="evidence" value="ECO:0007669"/>
    <property type="project" value="UniProtKB-SubCell"/>
</dbReference>
<gene>
    <name evidence="7" type="ORF">AVDCRST_MAG02-2689</name>
</gene>
<feature type="domain" description="Amino acid permease/ SLC12A" evidence="6">
    <location>
        <begin position="21"/>
        <end position="373"/>
    </location>
</feature>
<evidence type="ECO:0000256" key="3">
    <source>
        <dbReference type="ARBA" id="ARBA00022989"/>
    </source>
</evidence>
<comment type="subcellular location">
    <subcellularLocation>
        <location evidence="1">Membrane</location>
        <topology evidence="1">Multi-pass membrane protein</topology>
    </subcellularLocation>
</comment>
<dbReference type="Gene3D" id="1.20.1740.10">
    <property type="entry name" value="Amino acid/polyamine transporter I"/>
    <property type="match status" value="1"/>
</dbReference>
<feature type="transmembrane region" description="Helical" evidence="5">
    <location>
        <begin position="384"/>
        <end position="407"/>
    </location>
</feature>
<dbReference type="EMBL" id="CADCVH010000088">
    <property type="protein sequence ID" value="CAA9463770.1"/>
    <property type="molecule type" value="Genomic_DNA"/>
</dbReference>
<accession>A0A6J4R4C2</accession>
<evidence type="ECO:0000259" key="6">
    <source>
        <dbReference type="Pfam" id="PF00324"/>
    </source>
</evidence>
<feature type="transmembrane region" description="Helical" evidence="5">
    <location>
        <begin position="21"/>
        <end position="42"/>
    </location>
</feature>
<dbReference type="PANTHER" id="PTHR42770">
    <property type="entry name" value="AMINO ACID TRANSPORTER-RELATED"/>
    <property type="match status" value="1"/>
</dbReference>
<dbReference type="PANTHER" id="PTHR42770:SF8">
    <property type="entry name" value="PUTRESCINE IMPORTER PUUP"/>
    <property type="match status" value="1"/>
</dbReference>
<protein>
    <submittedName>
        <fullName evidence="7">Uncharacterized amino acid permease, GabP family</fullName>
    </submittedName>
</protein>
<dbReference type="InterPro" id="IPR004841">
    <property type="entry name" value="AA-permease/SLC12A_dom"/>
</dbReference>
<dbReference type="PIRSF" id="PIRSF006060">
    <property type="entry name" value="AA_transporter"/>
    <property type="match status" value="1"/>
</dbReference>
<dbReference type="AlphaFoldDB" id="A0A6J4R4C2"/>
<feature type="transmembrane region" description="Helical" evidence="5">
    <location>
        <begin position="126"/>
        <end position="146"/>
    </location>
</feature>
<proteinExistence type="predicted"/>
<feature type="transmembrane region" description="Helical" evidence="5">
    <location>
        <begin position="330"/>
        <end position="350"/>
    </location>
</feature>
<feature type="transmembrane region" description="Helical" evidence="5">
    <location>
        <begin position="280"/>
        <end position="309"/>
    </location>
</feature>
<evidence type="ECO:0000256" key="4">
    <source>
        <dbReference type="ARBA" id="ARBA00023136"/>
    </source>
</evidence>
<feature type="transmembrane region" description="Helical" evidence="5">
    <location>
        <begin position="96"/>
        <end position="120"/>
    </location>
</feature>
<evidence type="ECO:0000256" key="1">
    <source>
        <dbReference type="ARBA" id="ARBA00004141"/>
    </source>
</evidence>
<feature type="transmembrane region" description="Helical" evidence="5">
    <location>
        <begin position="158"/>
        <end position="178"/>
    </location>
</feature>
<keyword evidence="4 5" id="KW-0472">Membrane</keyword>
<dbReference type="InterPro" id="IPR050367">
    <property type="entry name" value="APC_superfamily"/>
</dbReference>
<evidence type="ECO:0000256" key="2">
    <source>
        <dbReference type="ARBA" id="ARBA00022692"/>
    </source>
</evidence>
<keyword evidence="2 5" id="KW-0812">Transmembrane</keyword>
<reference evidence="7" key="1">
    <citation type="submission" date="2020-02" db="EMBL/GenBank/DDBJ databases">
        <authorList>
            <person name="Meier V. D."/>
        </authorList>
    </citation>
    <scope>NUCLEOTIDE SEQUENCE</scope>
    <source>
        <strain evidence="7">AVDCRST_MAG02</strain>
    </source>
</reference>
<feature type="transmembrane region" description="Helical" evidence="5">
    <location>
        <begin position="356"/>
        <end position="377"/>
    </location>
</feature>
<feature type="transmembrane region" description="Helical" evidence="5">
    <location>
        <begin position="198"/>
        <end position="221"/>
    </location>
</feature>
<dbReference type="GO" id="GO:0055085">
    <property type="term" value="P:transmembrane transport"/>
    <property type="evidence" value="ECO:0007669"/>
    <property type="project" value="InterPro"/>
</dbReference>
<organism evidence="7">
    <name type="scientific">uncultured Rubrobacteraceae bacterium</name>
    <dbReference type="NCBI Taxonomy" id="349277"/>
    <lineage>
        <taxon>Bacteria</taxon>
        <taxon>Bacillati</taxon>
        <taxon>Actinomycetota</taxon>
        <taxon>Rubrobacteria</taxon>
        <taxon>Rubrobacterales</taxon>
        <taxon>Rubrobacteraceae</taxon>
        <taxon>environmental samples</taxon>
    </lineage>
</organism>
<keyword evidence="3 5" id="KW-1133">Transmembrane helix</keyword>
<sequence length="454" mass="47933">MTENTGAQTPPLRRTLGLGGVVIIGVAWVTPLIVLATIGIIAQLSNGAAPTAYLVTLVAMLFTAYSYGRMASVHYRTAGSAYTYVGREMGPRLGFLTGWLILLDYFFIPLVVWLIGAAYLSAQFPGVPTAVWIVAFILITTALNIIGIRVTAQANYLLVAFQLLVLGIFVALSIGYFIGEDTGASLTSPFVNGDLTVAALAAGAAVAAYSFIGFDGLTLLTEETHDPRRTIPRAMIIVVLFFGALFVTVSYFAQLVHPGGAFEDVNSAALELARDIGGNLFSAVLLAGLIVGQFASGLAIQAGASRLLFAMGRDGALPRGLSYVLPRLRTPAVSITLIGIAGLGALFLDVTTSTSFINFGAFSAFTLVNLSVIAHFFRNRPGRGVGAVLGWVAVPLAGAAIDVYLLLNLDGTAKVIGLIWLALGVLWLAWLTRGFREAPPRMSLDEETASPEEN</sequence>
<feature type="transmembrane region" description="Helical" evidence="5">
    <location>
        <begin position="233"/>
        <end position="253"/>
    </location>
</feature>
<evidence type="ECO:0000256" key="5">
    <source>
        <dbReference type="SAM" id="Phobius"/>
    </source>
</evidence>
<feature type="transmembrane region" description="Helical" evidence="5">
    <location>
        <begin position="413"/>
        <end position="432"/>
    </location>
</feature>
<name>A0A6J4R4C2_9ACTN</name>
<dbReference type="Pfam" id="PF00324">
    <property type="entry name" value="AA_permease"/>
    <property type="match status" value="1"/>
</dbReference>
<evidence type="ECO:0000313" key="7">
    <source>
        <dbReference type="EMBL" id="CAA9463770.1"/>
    </source>
</evidence>